<feature type="region of interest" description="Disordered" evidence="1">
    <location>
        <begin position="1"/>
        <end position="40"/>
    </location>
</feature>
<accession>A0AAU1UP99</accession>
<protein>
    <submittedName>
        <fullName evidence="2">Uncharacterized protein</fullName>
    </submittedName>
</protein>
<feature type="compositionally biased region" description="Low complexity" evidence="1">
    <location>
        <begin position="1"/>
        <end position="14"/>
    </location>
</feature>
<organism evidence="2">
    <name type="scientific">Streptomyces sp. NBC_00119</name>
    <dbReference type="NCBI Taxonomy" id="2975659"/>
    <lineage>
        <taxon>Bacteria</taxon>
        <taxon>Bacillati</taxon>
        <taxon>Actinomycetota</taxon>
        <taxon>Actinomycetes</taxon>
        <taxon>Kitasatosporales</taxon>
        <taxon>Streptomycetaceae</taxon>
        <taxon>Streptomyces</taxon>
    </lineage>
</organism>
<dbReference type="AlphaFoldDB" id="A0AAU1UP99"/>
<name>A0AAU1UP99_9ACTN</name>
<proteinExistence type="predicted"/>
<reference evidence="2" key="1">
    <citation type="submission" date="2022-10" db="EMBL/GenBank/DDBJ databases">
        <title>The complete genomes of actinobacterial strains from the NBC collection.</title>
        <authorList>
            <person name="Joergensen T.S."/>
            <person name="Alvarez Arevalo M."/>
            <person name="Sterndorff E.B."/>
            <person name="Faurdal D."/>
            <person name="Vuksanovic O."/>
            <person name="Mourched A.-S."/>
            <person name="Charusanti P."/>
            <person name="Shaw S."/>
            <person name="Blin K."/>
            <person name="Weber T."/>
        </authorList>
    </citation>
    <scope>NUCLEOTIDE SEQUENCE</scope>
    <source>
        <strain evidence="2">NBC_00119</strain>
    </source>
</reference>
<sequence>MSTSSNSPATNSAAVVRVSHRAKQPETTAIALPNVWPHAR</sequence>
<evidence type="ECO:0000256" key="1">
    <source>
        <dbReference type="SAM" id="MobiDB-lite"/>
    </source>
</evidence>
<dbReference type="EMBL" id="CP108195">
    <property type="protein sequence ID" value="WTS19125.1"/>
    <property type="molecule type" value="Genomic_DNA"/>
</dbReference>
<gene>
    <name evidence="2" type="ORF">OHU69_01150</name>
</gene>
<evidence type="ECO:0000313" key="2">
    <source>
        <dbReference type="EMBL" id="WTS19125.1"/>
    </source>
</evidence>